<evidence type="ECO:0000313" key="2">
    <source>
        <dbReference type="Proteomes" id="UP000607653"/>
    </source>
</evidence>
<organism evidence="1 2">
    <name type="scientific">Nelumbo nucifera</name>
    <name type="common">Sacred lotus</name>
    <dbReference type="NCBI Taxonomy" id="4432"/>
    <lineage>
        <taxon>Eukaryota</taxon>
        <taxon>Viridiplantae</taxon>
        <taxon>Streptophyta</taxon>
        <taxon>Embryophyta</taxon>
        <taxon>Tracheophyta</taxon>
        <taxon>Spermatophyta</taxon>
        <taxon>Magnoliopsida</taxon>
        <taxon>Proteales</taxon>
        <taxon>Nelumbonaceae</taxon>
        <taxon>Nelumbo</taxon>
    </lineage>
</organism>
<accession>A0A822Y932</accession>
<evidence type="ECO:0000313" key="1">
    <source>
        <dbReference type="EMBL" id="DAD30574.1"/>
    </source>
</evidence>
<reference evidence="1 2" key="1">
    <citation type="journal article" date="2020" name="Mol. Biol. Evol.">
        <title>Distinct Expression and Methylation Patterns for Genes with Different Fates following a Single Whole-Genome Duplication in Flowering Plants.</title>
        <authorList>
            <person name="Shi T."/>
            <person name="Rahmani R.S."/>
            <person name="Gugger P.F."/>
            <person name="Wang M."/>
            <person name="Li H."/>
            <person name="Zhang Y."/>
            <person name="Li Z."/>
            <person name="Wang Q."/>
            <person name="Van de Peer Y."/>
            <person name="Marchal K."/>
            <person name="Chen J."/>
        </authorList>
    </citation>
    <scope>NUCLEOTIDE SEQUENCE [LARGE SCALE GENOMIC DNA]</scope>
    <source>
        <tissue evidence="1">Leaf</tissue>
    </source>
</reference>
<dbReference type="EMBL" id="DUZY01000003">
    <property type="protein sequence ID" value="DAD30574.1"/>
    <property type="molecule type" value="Genomic_DNA"/>
</dbReference>
<name>A0A822Y932_NELNU</name>
<dbReference type="AlphaFoldDB" id="A0A822Y932"/>
<gene>
    <name evidence="1" type="ORF">HUJ06_009425</name>
</gene>
<dbReference type="Proteomes" id="UP000607653">
    <property type="component" value="Unassembled WGS sequence"/>
</dbReference>
<protein>
    <submittedName>
        <fullName evidence="1">Uncharacterized protein</fullName>
    </submittedName>
</protein>
<sequence>MKPTQNTLFSMQSPLDISDHAKGNYPYEGYRKLLVGDSITRFCVSMYVVLCHNSLYFGNYYRKDPRERAGLAASAIAVLSLARSLTHARAPLSFVF</sequence>
<proteinExistence type="predicted"/>
<keyword evidence="2" id="KW-1185">Reference proteome</keyword>
<comment type="caution">
    <text evidence="1">The sequence shown here is derived from an EMBL/GenBank/DDBJ whole genome shotgun (WGS) entry which is preliminary data.</text>
</comment>